<dbReference type="SUPFAM" id="SSF52309">
    <property type="entry name" value="N-(deoxy)ribosyltransferase-like"/>
    <property type="match status" value="1"/>
</dbReference>
<gene>
    <name evidence="2" type="ORF">NCTC9381_05627</name>
</gene>
<accession>A0A379LRI3</accession>
<protein>
    <submittedName>
        <fullName evidence="2">Uncharacterized conserved protein</fullName>
    </submittedName>
</protein>
<dbReference type="RefSeq" id="WP_062759102.1">
    <property type="nucleotide sequence ID" value="NZ_CP031650.1"/>
</dbReference>
<sequence>MSGTAEAFSAARVGDGIEHSASKGWLMLGLIGGAIAGAAFTLATGGVGAVALAATVAGAAGGGGLGEVLGSMSWAPHHETGHLVTGSSNVFINGRSAVMSHMSVGDCDEHGPALQRVAKGSSRVYINGLPAARTGDRLTCSGVISGGSPNVFIGGSKEQTDAISPEIPDWVDRVLLGVGLAATAVLAGPAIALLGFAGGLGGGYGGAYIGGKLWGEGSDGQKWLALGGAFAGGLAGVKGGAAFNTWRNTPKSLINLKEIEPQLATDPDSAFFWSGRTEGVGGPDVAEGIAKSRGGVTLESTIKDKNIKMPEWDFDNPQSIKAWEDVSASYAKQVSGEVRAVVGHALREGNIWENVELPRLMGNDNVTKITTIDPVSQTEKVIFVRDN</sequence>
<name>A0A379LRI3_ENTAG</name>
<dbReference type="Gene3D" id="2.60.200.60">
    <property type="match status" value="1"/>
</dbReference>
<dbReference type="Proteomes" id="UP000254640">
    <property type="component" value="Unassembled WGS sequence"/>
</dbReference>
<keyword evidence="1" id="KW-0472">Membrane</keyword>
<dbReference type="Pfam" id="PF05488">
    <property type="entry name" value="PAAR_motif"/>
    <property type="match status" value="1"/>
</dbReference>
<feature type="transmembrane region" description="Helical" evidence="1">
    <location>
        <begin position="223"/>
        <end position="243"/>
    </location>
</feature>
<reference evidence="2 3" key="1">
    <citation type="submission" date="2018-06" db="EMBL/GenBank/DDBJ databases">
        <authorList>
            <consortium name="Pathogen Informatics"/>
            <person name="Doyle S."/>
        </authorList>
    </citation>
    <scope>NUCLEOTIDE SEQUENCE [LARGE SCALE GENOMIC DNA]</scope>
    <source>
        <strain evidence="2 3">NCTC9381</strain>
    </source>
</reference>
<feature type="transmembrane region" description="Helical" evidence="1">
    <location>
        <begin position="25"/>
        <end position="43"/>
    </location>
</feature>
<dbReference type="GeneID" id="66827501"/>
<keyword evidence="3" id="KW-1185">Reference proteome</keyword>
<dbReference type="AlphaFoldDB" id="A0A379LRI3"/>
<evidence type="ECO:0000313" key="2">
    <source>
        <dbReference type="EMBL" id="SUE06764.1"/>
    </source>
</evidence>
<dbReference type="InterPro" id="IPR008727">
    <property type="entry name" value="PAAR_motif"/>
</dbReference>
<evidence type="ECO:0000313" key="3">
    <source>
        <dbReference type="Proteomes" id="UP000254640"/>
    </source>
</evidence>
<dbReference type="EMBL" id="UGSO01000002">
    <property type="protein sequence ID" value="SUE06764.1"/>
    <property type="molecule type" value="Genomic_DNA"/>
</dbReference>
<feature type="transmembrane region" description="Helical" evidence="1">
    <location>
        <begin position="174"/>
        <end position="203"/>
    </location>
</feature>
<proteinExistence type="predicted"/>
<keyword evidence="1" id="KW-1133">Transmembrane helix</keyword>
<organism evidence="2 3">
    <name type="scientific">Enterobacter agglomerans</name>
    <name type="common">Erwinia herbicola</name>
    <name type="synonym">Pantoea agglomerans</name>
    <dbReference type="NCBI Taxonomy" id="549"/>
    <lineage>
        <taxon>Bacteria</taxon>
        <taxon>Pseudomonadati</taxon>
        <taxon>Pseudomonadota</taxon>
        <taxon>Gammaproteobacteria</taxon>
        <taxon>Enterobacterales</taxon>
        <taxon>Erwiniaceae</taxon>
        <taxon>Pantoea</taxon>
        <taxon>Pantoea agglomerans group</taxon>
    </lineage>
</organism>
<dbReference type="CDD" id="cd14742">
    <property type="entry name" value="PAAR_RHS"/>
    <property type="match status" value="1"/>
</dbReference>
<evidence type="ECO:0000256" key="1">
    <source>
        <dbReference type="SAM" id="Phobius"/>
    </source>
</evidence>
<keyword evidence="1" id="KW-0812">Transmembrane</keyword>